<evidence type="ECO:0000313" key="2">
    <source>
        <dbReference type="EMBL" id="EPT05415.1"/>
    </source>
</evidence>
<dbReference type="AlphaFoldDB" id="S8G5A6"/>
<accession>S8G5A6</accession>
<name>S8G5A6_FOMSC</name>
<organism evidence="2 3">
    <name type="scientific">Fomitopsis schrenkii</name>
    <name type="common">Brown rot fungus</name>
    <dbReference type="NCBI Taxonomy" id="2126942"/>
    <lineage>
        <taxon>Eukaryota</taxon>
        <taxon>Fungi</taxon>
        <taxon>Dikarya</taxon>
        <taxon>Basidiomycota</taxon>
        <taxon>Agaricomycotina</taxon>
        <taxon>Agaricomycetes</taxon>
        <taxon>Polyporales</taxon>
        <taxon>Fomitopsis</taxon>
    </lineage>
</organism>
<feature type="region of interest" description="Disordered" evidence="1">
    <location>
        <begin position="1"/>
        <end position="135"/>
    </location>
</feature>
<dbReference type="Proteomes" id="UP000015241">
    <property type="component" value="Unassembled WGS sequence"/>
</dbReference>
<evidence type="ECO:0000313" key="3">
    <source>
        <dbReference type="Proteomes" id="UP000015241"/>
    </source>
</evidence>
<dbReference type="EMBL" id="KE504123">
    <property type="protein sequence ID" value="EPT05415.1"/>
    <property type="molecule type" value="Genomic_DNA"/>
</dbReference>
<keyword evidence="3" id="KW-1185">Reference proteome</keyword>
<gene>
    <name evidence="2" type="ORF">FOMPIDRAFT_1021255</name>
</gene>
<dbReference type="OrthoDB" id="3165590at2759"/>
<dbReference type="HOGENOM" id="CLU_134528_0_0_1"/>
<protein>
    <submittedName>
        <fullName evidence="2">Uncharacterized protein</fullName>
    </submittedName>
</protein>
<proteinExistence type="predicted"/>
<reference evidence="2 3" key="1">
    <citation type="journal article" date="2012" name="Science">
        <title>The Paleozoic origin of enzymatic lignin decomposition reconstructed from 31 fungal genomes.</title>
        <authorList>
            <person name="Floudas D."/>
            <person name="Binder M."/>
            <person name="Riley R."/>
            <person name="Barry K."/>
            <person name="Blanchette R.A."/>
            <person name="Henrissat B."/>
            <person name="Martinez A.T."/>
            <person name="Otillar R."/>
            <person name="Spatafora J.W."/>
            <person name="Yadav J.S."/>
            <person name="Aerts A."/>
            <person name="Benoit I."/>
            <person name="Boyd A."/>
            <person name="Carlson A."/>
            <person name="Copeland A."/>
            <person name="Coutinho P.M."/>
            <person name="de Vries R.P."/>
            <person name="Ferreira P."/>
            <person name="Findley K."/>
            <person name="Foster B."/>
            <person name="Gaskell J."/>
            <person name="Glotzer D."/>
            <person name="Gorecki P."/>
            <person name="Heitman J."/>
            <person name="Hesse C."/>
            <person name="Hori C."/>
            <person name="Igarashi K."/>
            <person name="Jurgens J.A."/>
            <person name="Kallen N."/>
            <person name="Kersten P."/>
            <person name="Kohler A."/>
            <person name="Kuees U."/>
            <person name="Kumar T.K.A."/>
            <person name="Kuo A."/>
            <person name="LaButti K."/>
            <person name="Larrondo L.F."/>
            <person name="Lindquist E."/>
            <person name="Ling A."/>
            <person name="Lombard V."/>
            <person name="Lucas S."/>
            <person name="Lundell T."/>
            <person name="Martin R."/>
            <person name="McLaughlin D.J."/>
            <person name="Morgenstern I."/>
            <person name="Morin E."/>
            <person name="Murat C."/>
            <person name="Nagy L.G."/>
            <person name="Nolan M."/>
            <person name="Ohm R.A."/>
            <person name="Patyshakuliyeva A."/>
            <person name="Rokas A."/>
            <person name="Ruiz-Duenas F.J."/>
            <person name="Sabat G."/>
            <person name="Salamov A."/>
            <person name="Samejima M."/>
            <person name="Schmutz J."/>
            <person name="Slot J.C."/>
            <person name="St John F."/>
            <person name="Stenlid J."/>
            <person name="Sun H."/>
            <person name="Sun S."/>
            <person name="Syed K."/>
            <person name="Tsang A."/>
            <person name="Wiebenga A."/>
            <person name="Young D."/>
            <person name="Pisabarro A."/>
            <person name="Eastwood D.C."/>
            <person name="Martin F."/>
            <person name="Cullen D."/>
            <person name="Grigoriev I.V."/>
            <person name="Hibbett D.S."/>
        </authorList>
    </citation>
    <scope>NUCLEOTIDE SEQUENCE</scope>
    <source>
        <strain evidence="3">FP-58527</strain>
    </source>
</reference>
<sequence length="169" mass="18080">MPRRSAPTPLRLVQGPLPKRGEPKHTLPSLPRPAFHPPSRVSQGPVPRERSQVYATTADREDSGARASVAQLVPALPTGAVSPTSAWFGSSGGSKSRGHSRESSTSSSSSRRNSRSSRESSRTSSLDEENADMAYGPWVTNVKTFGLPFDPSTLIMPPQPAAINPVPVW</sequence>
<evidence type="ECO:0000256" key="1">
    <source>
        <dbReference type="SAM" id="MobiDB-lite"/>
    </source>
</evidence>
<dbReference type="InParanoid" id="S8G5A6"/>